<dbReference type="SUPFAM" id="SSF46689">
    <property type="entry name" value="Homeodomain-like"/>
    <property type="match status" value="1"/>
</dbReference>
<evidence type="ECO:0000313" key="6">
    <source>
        <dbReference type="Proteomes" id="UP001596409"/>
    </source>
</evidence>
<accession>A0ABW2DTX0</accession>
<organism evidence="5 6">
    <name type="scientific">Streptomyces viridiviolaceus</name>
    <dbReference type="NCBI Taxonomy" id="68282"/>
    <lineage>
        <taxon>Bacteria</taxon>
        <taxon>Bacillati</taxon>
        <taxon>Actinomycetota</taxon>
        <taxon>Actinomycetes</taxon>
        <taxon>Kitasatosporales</taxon>
        <taxon>Streptomycetaceae</taxon>
        <taxon>Streptomyces</taxon>
    </lineage>
</organism>
<dbReference type="SMART" id="SM00342">
    <property type="entry name" value="HTH_ARAC"/>
    <property type="match status" value="1"/>
</dbReference>
<dbReference type="InterPro" id="IPR032687">
    <property type="entry name" value="AraC-type_N"/>
</dbReference>
<keyword evidence="2" id="KW-0238">DNA-binding</keyword>
<keyword evidence="6" id="KW-1185">Reference proteome</keyword>
<keyword evidence="3" id="KW-0804">Transcription</keyword>
<evidence type="ECO:0000256" key="1">
    <source>
        <dbReference type="ARBA" id="ARBA00023015"/>
    </source>
</evidence>
<dbReference type="PANTHER" id="PTHR47894:SF4">
    <property type="entry name" value="HTH-TYPE TRANSCRIPTIONAL REGULATOR GADX"/>
    <property type="match status" value="1"/>
</dbReference>
<protein>
    <submittedName>
        <fullName evidence="5">AraC family transcriptional regulator</fullName>
    </submittedName>
</protein>
<dbReference type="Gene3D" id="1.10.10.60">
    <property type="entry name" value="Homeodomain-like"/>
    <property type="match status" value="1"/>
</dbReference>
<evidence type="ECO:0000256" key="3">
    <source>
        <dbReference type="ARBA" id="ARBA00023163"/>
    </source>
</evidence>
<proteinExistence type="predicted"/>
<keyword evidence="1" id="KW-0805">Transcription regulation</keyword>
<feature type="domain" description="HTH araC/xylS-type" evidence="4">
    <location>
        <begin position="232"/>
        <end position="330"/>
    </location>
</feature>
<evidence type="ECO:0000256" key="2">
    <source>
        <dbReference type="ARBA" id="ARBA00023125"/>
    </source>
</evidence>
<sequence length="335" mass="36579">MSLIRGTSLKGYPELVTALGADPGPLLRAAGIPRSAVGDPGAFIPYRGLIAAVESAAETSGARDFGRRLALHQGIEILGPVALAALTAPTAIEALQTIDQYFATYSPAIRATVDISPGSPYARYEFQIVLPRLPPHQQLLELSLSVALRIYGLILGPGFQPVSVHLPHEALVAVRSYREYFDCPVRFAEPFCGFRFRRAELNRHLPSHTAVHDVVRAYLRSITPPADAPLPTAVRTLIRRLLPTGGLTLELVAGQLSIHPRTLQRQLAATGTSFESLVDDYRREETERCLRDTDIPLGQLAGLLGYSEQSVLTRACRRWFGASPSACRRNTRGRT</sequence>
<dbReference type="InterPro" id="IPR018060">
    <property type="entry name" value="HTH_AraC"/>
</dbReference>
<reference evidence="6" key="1">
    <citation type="journal article" date="2019" name="Int. J. Syst. Evol. Microbiol.">
        <title>The Global Catalogue of Microorganisms (GCM) 10K type strain sequencing project: providing services to taxonomists for standard genome sequencing and annotation.</title>
        <authorList>
            <consortium name="The Broad Institute Genomics Platform"/>
            <consortium name="The Broad Institute Genome Sequencing Center for Infectious Disease"/>
            <person name="Wu L."/>
            <person name="Ma J."/>
        </authorList>
    </citation>
    <scope>NUCLEOTIDE SEQUENCE [LARGE SCALE GENOMIC DNA]</scope>
    <source>
        <strain evidence="6">JCM 4855</strain>
    </source>
</reference>
<dbReference type="PROSITE" id="PS01124">
    <property type="entry name" value="HTH_ARAC_FAMILY_2"/>
    <property type="match status" value="1"/>
</dbReference>
<dbReference type="Pfam" id="PF12833">
    <property type="entry name" value="HTH_18"/>
    <property type="match status" value="1"/>
</dbReference>
<dbReference type="PANTHER" id="PTHR47894">
    <property type="entry name" value="HTH-TYPE TRANSCRIPTIONAL REGULATOR GADX"/>
    <property type="match status" value="1"/>
</dbReference>
<name>A0ABW2DTX0_9ACTN</name>
<gene>
    <name evidence="5" type="ORF">ACFQMH_01815</name>
</gene>
<evidence type="ECO:0000313" key="5">
    <source>
        <dbReference type="EMBL" id="MFC7010459.1"/>
    </source>
</evidence>
<evidence type="ECO:0000259" key="4">
    <source>
        <dbReference type="PROSITE" id="PS01124"/>
    </source>
</evidence>
<dbReference type="EMBL" id="JBHSYM010000003">
    <property type="protein sequence ID" value="MFC7010459.1"/>
    <property type="molecule type" value="Genomic_DNA"/>
</dbReference>
<comment type="caution">
    <text evidence="5">The sequence shown here is derived from an EMBL/GenBank/DDBJ whole genome shotgun (WGS) entry which is preliminary data.</text>
</comment>
<dbReference type="Pfam" id="PF12625">
    <property type="entry name" value="Arabinose_bd"/>
    <property type="match status" value="1"/>
</dbReference>
<dbReference type="RefSeq" id="WP_189870785.1">
    <property type="nucleotide sequence ID" value="NZ_BMWA01000007.1"/>
</dbReference>
<dbReference type="InterPro" id="IPR009057">
    <property type="entry name" value="Homeodomain-like_sf"/>
</dbReference>
<dbReference type="Proteomes" id="UP001596409">
    <property type="component" value="Unassembled WGS sequence"/>
</dbReference>